<feature type="region of interest" description="Disordered" evidence="10">
    <location>
        <begin position="76"/>
        <end position="95"/>
    </location>
</feature>
<dbReference type="Gene3D" id="3.30.160.60">
    <property type="entry name" value="Classic Zinc Finger"/>
    <property type="match status" value="2"/>
</dbReference>
<evidence type="ECO:0000256" key="7">
    <source>
        <dbReference type="ARBA" id="ARBA00023163"/>
    </source>
</evidence>
<organism evidence="12 13">
    <name type="scientific">Cynara cardunculus var. scolymus</name>
    <name type="common">Globe artichoke</name>
    <name type="synonym">Cynara scolymus</name>
    <dbReference type="NCBI Taxonomy" id="59895"/>
    <lineage>
        <taxon>Eukaryota</taxon>
        <taxon>Viridiplantae</taxon>
        <taxon>Streptophyta</taxon>
        <taxon>Embryophyta</taxon>
        <taxon>Tracheophyta</taxon>
        <taxon>Spermatophyta</taxon>
        <taxon>Magnoliopsida</taxon>
        <taxon>eudicotyledons</taxon>
        <taxon>Gunneridae</taxon>
        <taxon>Pentapetalae</taxon>
        <taxon>asterids</taxon>
        <taxon>campanulids</taxon>
        <taxon>Asterales</taxon>
        <taxon>Asteraceae</taxon>
        <taxon>Carduoideae</taxon>
        <taxon>Cardueae</taxon>
        <taxon>Carduinae</taxon>
        <taxon>Cynara</taxon>
    </lineage>
</organism>
<keyword evidence="3" id="KW-0677">Repeat</keyword>
<keyword evidence="7" id="KW-0804">Transcription</keyword>
<comment type="subcellular location">
    <subcellularLocation>
        <location evidence="1">Nucleus</location>
    </subcellularLocation>
</comment>
<dbReference type="GO" id="GO:0008270">
    <property type="term" value="F:zinc ion binding"/>
    <property type="evidence" value="ECO:0007669"/>
    <property type="project" value="UniProtKB-KW"/>
</dbReference>
<evidence type="ECO:0000256" key="2">
    <source>
        <dbReference type="ARBA" id="ARBA00022723"/>
    </source>
</evidence>
<dbReference type="InterPro" id="IPR058196">
    <property type="entry name" value="zf-C2H2_STOP1/2_C"/>
</dbReference>
<dbReference type="OMA" id="CPKTLSC"/>
<dbReference type="PANTHER" id="PTHR46352:SF14">
    <property type="entry name" value="PROTEIN SENSITIVE TO PROTON RHIZOTOXICITY 2-LIKE"/>
    <property type="match status" value="1"/>
</dbReference>
<evidence type="ECO:0000256" key="3">
    <source>
        <dbReference type="ARBA" id="ARBA00022737"/>
    </source>
</evidence>
<keyword evidence="6" id="KW-0805">Transcription regulation</keyword>
<dbReference type="Proteomes" id="UP000243975">
    <property type="component" value="Unassembled WGS sequence"/>
</dbReference>
<evidence type="ECO:0000256" key="4">
    <source>
        <dbReference type="ARBA" id="ARBA00022771"/>
    </source>
</evidence>
<dbReference type="GO" id="GO:0010044">
    <property type="term" value="P:response to aluminum ion"/>
    <property type="evidence" value="ECO:0007669"/>
    <property type="project" value="InterPro"/>
</dbReference>
<reference evidence="12 13" key="1">
    <citation type="journal article" date="2016" name="Sci. Rep.">
        <title>The genome sequence of the outbreeding globe artichoke constructed de novo incorporating a phase-aware low-pass sequencing strategy of F1 progeny.</title>
        <authorList>
            <person name="Scaglione D."/>
            <person name="Reyes-Chin-Wo S."/>
            <person name="Acquadro A."/>
            <person name="Froenicke L."/>
            <person name="Portis E."/>
            <person name="Beitel C."/>
            <person name="Tirone M."/>
            <person name="Mauro R."/>
            <person name="Lo Monaco A."/>
            <person name="Mauromicale G."/>
            <person name="Faccioli P."/>
            <person name="Cattivelli L."/>
            <person name="Rieseberg L."/>
            <person name="Michelmore R."/>
            <person name="Lanteri S."/>
        </authorList>
    </citation>
    <scope>NUCLEOTIDE SEQUENCE [LARGE SCALE GENOMIC DNA]</scope>
    <source>
        <strain evidence="12">2C</strain>
    </source>
</reference>
<accession>A0A124SH23</accession>
<proteinExistence type="predicted"/>
<keyword evidence="13" id="KW-1185">Reference proteome</keyword>
<dbReference type="Gramene" id="KVI08208">
    <property type="protein sequence ID" value="KVI08208"/>
    <property type="gene ID" value="Ccrd_013422"/>
</dbReference>
<name>A0A124SH23_CYNCS</name>
<keyword evidence="8" id="KW-0539">Nucleus</keyword>
<evidence type="ECO:0000256" key="8">
    <source>
        <dbReference type="ARBA" id="ARBA00023242"/>
    </source>
</evidence>
<dbReference type="PANTHER" id="PTHR46352">
    <property type="entry name" value="PROTEIN SENSITIVE TO PROTON RHIZOTOXICITY 1"/>
    <property type="match status" value="1"/>
</dbReference>
<keyword evidence="4 9" id="KW-0863">Zinc-finger</keyword>
<dbReference type="Pfam" id="PF00096">
    <property type="entry name" value="zf-C2H2"/>
    <property type="match status" value="1"/>
</dbReference>
<keyword evidence="2" id="KW-0479">Metal-binding</keyword>
<dbReference type="InterPro" id="IPR044300">
    <property type="entry name" value="STOP1/2"/>
</dbReference>
<evidence type="ECO:0000256" key="9">
    <source>
        <dbReference type="PROSITE-ProRule" id="PRU00042"/>
    </source>
</evidence>
<dbReference type="InterPro" id="IPR036236">
    <property type="entry name" value="Znf_C2H2_sf"/>
</dbReference>
<dbReference type="GO" id="GO:0010447">
    <property type="term" value="P:response to acidic pH"/>
    <property type="evidence" value="ECO:0007669"/>
    <property type="project" value="InterPro"/>
</dbReference>
<evidence type="ECO:0000256" key="5">
    <source>
        <dbReference type="ARBA" id="ARBA00022833"/>
    </source>
</evidence>
<dbReference type="AlphaFoldDB" id="A0A124SH23"/>
<feature type="domain" description="C2H2-type" evidence="11">
    <location>
        <begin position="148"/>
        <end position="175"/>
    </location>
</feature>
<comment type="caution">
    <text evidence="12">The sequence shown here is derived from an EMBL/GenBank/DDBJ whole genome shotgun (WGS) entry which is preliminary data.</text>
</comment>
<evidence type="ECO:0000256" key="6">
    <source>
        <dbReference type="ARBA" id="ARBA00023015"/>
    </source>
</evidence>
<dbReference type="InterPro" id="IPR013087">
    <property type="entry name" value="Znf_C2H2_type"/>
</dbReference>
<dbReference type="GO" id="GO:0005634">
    <property type="term" value="C:nucleus"/>
    <property type="evidence" value="ECO:0007669"/>
    <property type="project" value="UniProtKB-SubCell"/>
</dbReference>
<evidence type="ECO:0000313" key="13">
    <source>
        <dbReference type="Proteomes" id="UP000243975"/>
    </source>
</evidence>
<sequence length="372" mass="41082">MNSDDPADAADRLQVPLLNLSKVRSRIDHVQRFLSDSLNSNTVIGEAQMEIVSKEISSAINQVIVNGTALLSCSRLPKSKSEKTNASEPSTSLTFDGKNLSESDLNLNNLKHDMELGFPKTEVFDDENGVDWDIVELDAVELLAEHLHFCNICGKGFKRDANLRMHMRAHGNKFKTLEALAKPEKSVLASESGRGGRTRFSCPFGGCSRNKLHKKFRPLKSVICVKNHFKRSHCPKMYSCNRCHKKNFSVLADLKSHLKHCGETKWKCSCGTSFSRKDKLFGHMALFEGHMPAMPEEVVAEEDEKAKGVAALVVENAEDGSSNPVKGMDWVDDNMDDGFFNGLLDGLGSIGDDFCIQDILGGSSNIGTDWSL</sequence>
<protein>
    <submittedName>
        <fullName evidence="12">Zinc finger, C2H2</fullName>
    </submittedName>
</protein>
<evidence type="ECO:0000256" key="10">
    <source>
        <dbReference type="SAM" id="MobiDB-lite"/>
    </source>
</evidence>
<dbReference type="FunFam" id="3.30.160.60:FF:000145">
    <property type="entry name" value="Zinc finger protein 574"/>
    <property type="match status" value="1"/>
</dbReference>
<dbReference type="Pfam" id="PF23115">
    <property type="entry name" value="zf-C2H2_STOP2_3rd"/>
    <property type="match status" value="1"/>
</dbReference>
<dbReference type="SUPFAM" id="SSF57667">
    <property type="entry name" value="beta-beta-alpha zinc fingers"/>
    <property type="match status" value="1"/>
</dbReference>
<gene>
    <name evidence="12" type="ORF">Ccrd_013422</name>
</gene>
<evidence type="ECO:0000259" key="11">
    <source>
        <dbReference type="PROSITE" id="PS50157"/>
    </source>
</evidence>
<dbReference type="InterPro" id="IPR059161">
    <property type="entry name" value="Znf-C2H2_STOP1/2_3rd"/>
</dbReference>
<dbReference type="SMART" id="SM00355">
    <property type="entry name" value="ZnF_C2H2"/>
    <property type="match status" value="4"/>
</dbReference>
<dbReference type="OrthoDB" id="8113227at2759"/>
<evidence type="ECO:0000256" key="1">
    <source>
        <dbReference type="ARBA" id="ARBA00004123"/>
    </source>
</evidence>
<evidence type="ECO:0000313" key="12">
    <source>
        <dbReference type="EMBL" id="KVI08208.1"/>
    </source>
</evidence>
<dbReference type="Pfam" id="PF23118">
    <property type="entry name" value="zf-C2H2_STOP2_C"/>
    <property type="match status" value="1"/>
</dbReference>
<dbReference type="EMBL" id="LEKV01001199">
    <property type="protein sequence ID" value="KVI08208.1"/>
    <property type="molecule type" value="Genomic_DNA"/>
</dbReference>
<dbReference type="PROSITE" id="PS50157">
    <property type="entry name" value="ZINC_FINGER_C2H2_2"/>
    <property type="match status" value="1"/>
</dbReference>
<dbReference type="STRING" id="59895.A0A124SH23"/>
<keyword evidence="5" id="KW-0862">Zinc</keyword>
<dbReference type="PROSITE" id="PS00028">
    <property type="entry name" value="ZINC_FINGER_C2H2_1"/>
    <property type="match status" value="1"/>
</dbReference>